<dbReference type="EMBL" id="WJJP01000681">
    <property type="protein sequence ID" value="MBD3327065.1"/>
    <property type="molecule type" value="Genomic_DNA"/>
</dbReference>
<reference evidence="2" key="1">
    <citation type="submission" date="2019-11" db="EMBL/GenBank/DDBJ databases">
        <title>Microbial mats filling the niche in hypersaline microbial mats.</title>
        <authorList>
            <person name="Wong H.L."/>
            <person name="Macleod F.I."/>
            <person name="White R.A. III"/>
            <person name="Burns B.P."/>
        </authorList>
    </citation>
    <scope>NUCLEOTIDE SEQUENCE</scope>
    <source>
        <strain evidence="2">Rbin_158</strain>
    </source>
</reference>
<dbReference type="Proteomes" id="UP000649604">
    <property type="component" value="Unassembled WGS sequence"/>
</dbReference>
<gene>
    <name evidence="2" type="ORF">GF339_20935</name>
</gene>
<feature type="domain" description="Roadblock/LAMTOR2" evidence="1">
    <location>
        <begin position="19"/>
        <end position="104"/>
    </location>
</feature>
<evidence type="ECO:0000313" key="3">
    <source>
        <dbReference type="Proteomes" id="UP000649604"/>
    </source>
</evidence>
<dbReference type="AlphaFoldDB" id="A0A9D5JZW2"/>
<sequence length="133" mass="14489">MEAKGVLVSTESTTEQLQGILQELQVRIEGLEEIAVIQRDGTLLASFFASTHQQNTTVIATEFANLTDEICHALGQSTSAEAIMKGEKRFLAIYKTQDADIFLGILGSATVNFGLLNSGCRIAIQKIHDTFSR</sequence>
<dbReference type="InterPro" id="IPR004942">
    <property type="entry name" value="Roadblock/LAMTOR2_dom"/>
</dbReference>
<proteinExistence type="predicted"/>
<name>A0A9D5JZW2_9BACT</name>
<comment type="caution">
    <text evidence="2">The sequence shown here is derived from an EMBL/GenBank/DDBJ whole genome shotgun (WGS) entry which is preliminary data.</text>
</comment>
<accession>A0A9D5JZW2</accession>
<evidence type="ECO:0000313" key="2">
    <source>
        <dbReference type="EMBL" id="MBD3327065.1"/>
    </source>
</evidence>
<dbReference type="SUPFAM" id="SSF103196">
    <property type="entry name" value="Roadblock/LC7 domain"/>
    <property type="match status" value="1"/>
</dbReference>
<dbReference type="Pfam" id="PF03259">
    <property type="entry name" value="Robl_LC7"/>
    <property type="match status" value="1"/>
</dbReference>
<evidence type="ECO:0000259" key="1">
    <source>
        <dbReference type="Pfam" id="PF03259"/>
    </source>
</evidence>
<dbReference type="Gene3D" id="3.30.450.30">
    <property type="entry name" value="Dynein light chain 2a, cytoplasmic"/>
    <property type="match status" value="1"/>
</dbReference>
<organism evidence="2 3">
    <name type="scientific">candidate division KSB3 bacterium</name>
    <dbReference type="NCBI Taxonomy" id="2044937"/>
    <lineage>
        <taxon>Bacteria</taxon>
        <taxon>candidate division KSB3</taxon>
    </lineage>
</organism>
<protein>
    <recommendedName>
        <fullName evidence="1">Roadblock/LAMTOR2 domain-containing protein</fullName>
    </recommendedName>
</protein>